<dbReference type="GO" id="GO:0006779">
    <property type="term" value="P:porphyrin-containing compound biosynthetic process"/>
    <property type="evidence" value="ECO:0007669"/>
    <property type="project" value="InterPro"/>
</dbReference>
<dbReference type="AlphaFoldDB" id="A0A6N3C4T5"/>
<feature type="domain" description="Uroporphyrinogen decarboxylase (URO-D)" evidence="1">
    <location>
        <begin position="85"/>
        <end position="266"/>
    </location>
</feature>
<keyword evidence="2" id="KW-0808">Transferase</keyword>
<dbReference type="GO" id="GO:0004853">
    <property type="term" value="F:uroporphyrinogen decarboxylase activity"/>
    <property type="evidence" value="ECO:0007669"/>
    <property type="project" value="InterPro"/>
</dbReference>
<protein>
    <submittedName>
        <fullName evidence="2">Methylcobalamin:coenzyme M methyltransferase</fullName>
    </submittedName>
</protein>
<keyword evidence="2" id="KW-0489">Methyltransferase</keyword>
<dbReference type="InterPro" id="IPR000257">
    <property type="entry name" value="Uroporphyrinogen_deCOase"/>
</dbReference>
<dbReference type="GO" id="GO:0008168">
    <property type="term" value="F:methyltransferase activity"/>
    <property type="evidence" value="ECO:0007669"/>
    <property type="project" value="UniProtKB-KW"/>
</dbReference>
<dbReference type="SUPFAM" id="SSF51726">
    <property type="entry name" value="UROD/MetE-like"/>
    <property type="match status" value="1"/>
</dbReference>
<dbReference type="GO" id="GO:0032259">
    <property type="term" value="P:methylation"/>
    <property type="evidence" value="ECO:0007669"/>
    <property type="project" value="UniProtKB-KW"/>
</dbReference>
<dbReference type="EMBL" id="CACRUE010000026">
    <property type="protein sequence ID" value="VYU12006.1"/>
    <property type="molecule type" value="Genomic_DNA"/>
</dbReference>
<dbReference type="Pfam" id="PF01208">
    <property type="entry name" value="URO-D"/>
    <property type="match status" value="1"/>
</dbReference>
<dbReference type="Gene3D" id="3.20.20.210">
    <property type="match status" value="1"/>
</dbReference>
<dbReference type="InterPro" id="IPR038071">
    <property type="entry name" value="UROD/MetE-like_sf"/>
</dbReference>
<proteinExistence type="predicted"/>
<sequence>MSDYSFKIEEIQNPTIDPAVPNPYGAKSFETVKYHTPITPKENVLRLYRGEKPLWMPSYYFDINFIQPLVMPDAMARCKGGIDWFGIEWEYEPKTNAAMVKPGTRRLDDITNWESLVFPDLSVIDWKKDYEENYAKVIDPDKATIFTIVNGLFERTADLTSFEDTFCYLLEEEEALEAFYTKLTDFHIELMKIAKEVYHADIITFHDDMGTQRSSFFSPTTFEEVMLPHYKRMNDAAHEMGLYVNFHSCGCVGNQIENFIAAGFDSWEGQDACNDKVGILGKYGDKLAQVSSFSPDPDGKLSDEEYVQAVKDRVHDYGKEGRYIAWYRENNPERREKGYETMYTESRKFYCD</sequence>
<evidence type="ECO:0000259" key="1">
    <source>
        <dbReference type="Pfam" id="PF01208"/>
    </source>
</evidence>
<accession>A0A6N3C4T5</accession>
<dbReference type="RefSeq" id="WP_024038404.1">
    <property type="nucleotide sequence ID" value="NZ_CACRUE010000026.1"/>
</dbReference>
<name>A0A6N3C4T5_9FIRM</name>
<reference evidence="2" key="1">
    <citation type="submission" date="2019-11" db="EMBL/GenBank/DDBJ databases">
        <authorList>
            <person name="Feng L."/>
        </authorList>
    </citation>
    <scope>NUCLEOTIDE SEQUENCE</scope>
    <source>
        <strain evidence="2">IbartlettiiLFYP30</strain>
    </source>
</reference>
<evidence type="ECO:0000313" key="2">
    <source>
        <dbReference type="EMBL" id="VYU12006.1"/>
    </source>
</evidence>
<organism evidence="2">
    <name type="scientific">Intestinibacter bartlettii</name>
    <dbReference type="NCBI Taxonomy" id="261299"/>
    <lineage>
        <taxon>Bacteria</taxon>
        <taxon>Bacillati</taxon>
        <taxon>Bacillota</taxon>
        <taxon>Clostridia</taxon>
        <taxon>Peptostreptococcales</taxon>
        <taxon>Peptostreptococcaceae</taxon>
        <taxon>Intestinibacter</taxon>
    </lineage>
</organism>
<gene>
    <name evidence="2" type="ORF">IBLFYP30_01783</name>
</gene>